<dbReference type="CDD" id="cd01878">
    <property type="entry name" value="HflX"/>
    <property type="match status" value="1"/>
</dbReference>
<comment type="similarity">
    <text evidence="6">Belongs to the TRAFAC class OBG-HflX-like GTPase superfamily. HflX GTPase family.</text>
</comment>
<keyword evidence="10" id="KW-1185">Reference proteome</keyword>
<proteinExistence type="inferred from homology"/>
<keyword evidence="4" id="KW-0460">Magnesium</keyword>
<feature type="coiled-coil region" evidence="7">
    <location>
        <begin position="336"/>
        <end position="370"/>
    </location>
</feature>
<dbReference type="PROSITE" id="PS51705">
    <property type="entry name" value="G_HFLX"/>
    <property type="match status" value="1"/>
</dbReference>
<evidence type="ECO:0000256" key="7">
    <source>
        <dbReference type="SAM" id="Coils"/>
    </source>
</evidence>
<dbReference type="PANTHER" id="PTHR10229">
    <property type="entry name" value="GTP-BINDING PROTEIN HFLX"/>
    <property type="match status" value="1"/>
</dbReference>
<organism evidence="9 10">
    <name type="scientific">Geoalkalibacter ferrihydriticus DSM 17813</name>
    <dbReference type="NCBI Taxonomy" id="1121915"/>
    <lineage>
        <taxon>Bacteria</taxon>
        <taxon>Pseudomonadati</taxon>
        <taxon>Thermodesulfobacteriota</taxon>
        <taxon>Desulfuromonadia</taxon>
        <taxon>Desulfuromonadales</taxon>
        <taxon>Geoalkalibacteraceae</taxon>
        <taxon>Geoalkalibacter</taxon>
    </lineage>
</organism>
<dbReference type="Pfam" id="PF13167">
    <property type="entry name" value="GTP-bdg_N"/>
    <property type="match status" value="1"/>
</dbReference>
<comment type="subcellular location">
    <subcellularLocation>
        <location evidence="6">Cytoplasm</location>
    </subcellularLocation>
    <text evidence="6">May associate with membranes.</text>
</comment>
<keyword evidence="1 6" id="KW-0963">Cytoplasm</keyword>
<evidence type="ECO:0000256" key="3">
    <source>
        <dbReference type="ARBA" id="ARBA00022741"/>
    </source>
</evidence>
<evidence type="ECO:0000259" key="8">
    <source>
        <dbReference type="PROSITE" id="PS51705"/>
    </source>
</evidence>
<keyword evidence="7" id="KW-0175">Coiled coil</keyword>
<dbReference type="GO" id="GO:0005737">
    <property type="term" value="C:cytoplasm"/>
    <property type="evidence" value="ECO:0007669"/>
    <property type="project" value="UniProtKB-SubCell"/>
</dbReference>
<dbReference type="Gene3D" id="3.40.50.300">
    <property type="entry name" value="P-loop containing nucleotide triphosphate hydrolases"/>
    <property type="match status" value="1"/>
</dbReference>
<name>A0A0C2ECT4_9BACT</name>
<feature type="domain" description="Hflx-type G" evidence="8">
    <location>
        <begin position="377"/>
        <end position="541"/>
    </location>
</feature>
<keyword evidence="2" id="KW-0479">Metal-binding</keyword>
<dbReference type="GO" id="GO:0046872">
    <property type="term" value="F:metal ion binding"/>
    <property type="evidence" value="ECO:0007669"/>
    <property type="project" value="UniProtKB-KW"/>
</dbReference>
<evidence type="ECO:0000256" key="1">
    <source>
        <dbReference type="ARBA" id="ARBA00022490"/>
    </source>
</evidence>
<dbReference type="InterPro" id="IPR016496">
    <property type="entry name" value="GTPase_HflX"/>
</dbReference>
<dbReference type="InterPro" id="IPR042108">
    <property type="entry name" value="GTPase_HflX_N_sf"/>
</dbReference>
<dbReference type="RefSeq" id="WP_040098855.1">
    <property type="nucleotide sequence ID" value="NZ_JWJD01000003.1"/>
</dbReference>
<dbReference type="FunFam" id="3.40.50.11060:FF:000001">
    <property type="entry name" value="GTPase HflX"/>
    <property type="match status" value="1"/>
</dbReference>
<evidence type="ECO:0000256" key="2">
    <source>
        <dbReference type="ARBA" id="ARBA00022723"/>
    </source>
</evidence>
<keyword evidence="5 6" id="KW-0342">GTP-binding</keyword>
<dbReference type="PRINTS" id="PR00326">
    <property type="entry name" value="GTP1OBG"/>
</dbReference>
<dbReference type="InterPro" id="IPR032305">
    <property type="entry name" value="GTP-bd_M"/>
</dbReference>
<dbReference type="InterPro" id="IPR025121">
    <property type="entry name" value="GTPase_HflX_N"/>
</dbReference>
<dbReference type="InterPro" id="IPR006073">
    <property type="entry name" value="GTP-bd"/>
</dbReference>
<evidence type="ECO:0000313" key="9">
    <source>
        <dbReference type="EMBL" id="KIH76398.1"/>
    </source>
</evidence>
<dbReference type="Proteomes" id="UP000035068">
    <property type="component" value="Unassembled WGS sequence"/>
</dbReference>
<dbReference type="Gene3D" id="6.10.250.2860">
    <property type="match status" value="1"/>
</dbReference>
<dbReference type="SUPFAM" id="SSF52540">
    <property type="entry name" value="P-loop containing nucleoside triphosphate hydrolases"/>
    <property type="match status" value="1"/>
</dbReference>
<dbReference type="Gene3D" id="3.40.50.11060">
    <property type="entry name" value="GTPase HflX, N-terminal domain"/>
    <property type="match status" value="1"/>
</dbReference>
<dbReference type="Pfam" id="PF16360">
    <property type="entry name" value="GTP-bdg_M"/>
    <property type="match status" value="1"/>
</dbReference>
<evidence type="ECO:0000256" key="6">
    <source>
        <dbReference type="HAMAP-Rule" id="MF_00900"/>
    </source>
</evidence>
<dbReference type="EMBL" id="JWJD01000003">
    <property type="protein sequence ID" value="KIH76398.1"/>
    <property type="molecule type" value="Genomic_DNA"/>
</dbReference>
<dbReference type="NCBIfam" id="TIGR03156">
    <property type="entry name" value="GTP_HflX"/>
    <property type="match status" value="1"/>
</dbReference>
<dbReference type="PANTHER" id="PTHR10229:SF0">
    <property type="entry name" value="GTP-BINDING PROTEIN 6-RELATED"/>
    <property type="match status" value="1"/>
</dbReference>
<reference evidence="9 10" key="1">
    <citation type="submission" date="2014-12" db="EMBL/GenBank/DDBJ databases">
        <title>Genomes of Geoalkalibacter ferrihydriticus and Geoalkalibacter subterraneus, two haloalkaliphilic metal-reducing members of the Geobacteraceae.</title>
        <authorList>
            <person name="Badalamenti J.P."/>
            <person name="Torres C.I."/>
            <person name="Krajmalnik-Brown R."/>
            <person name="Bond D.R."/>
        </authorList>
    </citation>
    <scope>NUCLEOTIDE SEQUENCE [LARGE SCALE GENOMIC DNA]</scope>
    <source>
        <strain evidence="9 10">DSM 17813</strain>
    </source>
</reference>
<sequence>MLDGNLTGLKPSQIKALERIDRRRIPPDQVVTGDLARFLTELSRDIRRQLGIIVDRQGLILHVLVGDDREILIPDLSRFGLGRSRLRGLRCIHTHLKGEALSHDDLTDLALLRLDLMVAIAVGEEGLPGRVDYAHLLPDNPEGKTVEVLSASSVYDLHLDFSQFIDSLESEMERRMGETFDLSDTREKAILISAGCEARVELEDSLNELAELARTADVVVLDRVVQRTQKVNPRFLMGEGKIREVIIRALQQGATLLIFDQDLSPGQVRSISEMTEMKVIDRTQLILDIFARRAHTLDGKVQVEVAQLKYLMPRLLGKGTVMSRLMGGIGGRGPGETKLEIDRRRIRERLSRLEKQLESLSRGRRQRRQRRIRADVPIISIVGYTNAGKSTLLNALTQSTVFTEDLLFATLDTSTRRLRFPQEREVIITDTVGFIRKLPKSLLGAFKATLEELEDADLLLHVVDISAPRFEEHIAAVERILQDLDLGDLPRLLVFNKIDRVPAGEAAALCRRFEAIGVSALDRSTFESLLEELQRRFWPQESFDDGPEKDSLL</sequence>
<dbReference type="GO" id="GO:0005525">
    <property type="term" value="F:GTP binding"/>
    <property type="evidence" value="ECO:0007669"/>
    <property type="project" value="UniProtKB-UniRule"/>
</dbReference>
<dbReference type="AlphaFoldDB" id="A0A0C2ECT4"/>
<comment type="function">
    <text evidence="6">GTPase that associates with the 50S ribosomal subunit and may have a role during protein synthesis or ribosome biogenesis.</text>
</comment>
<protein>
    <recommendedName>
        <fullName evidence="6">GTPase HflX</fullName>
    </recommendedName>
    <alternativeName>
        <fullName evidence="6">GTP-binding protein HflX</fullName>
    </alternativeName>
</protein>
<keyword evidence="3 6" id="KW-0547">Nucleotide-binding</keyword>
<dbReference type="GO" id="GO:0003924">
    <property type="term" value="F:GTPase activity"/>
    <property type="evidence" value="ECO:0007669"/>
    <property type="project" value="UniProtKB-UniRule"/>
</dbReference>
<gene>
    <name evidence="6" type="primary">hflX</name>
    <name evidence="9" type="ORF">GFER_09175</name>
</gene>
<dbReference type="InterPro" id="IPR027417">
    <property type="entry name" value="P-loop_NTPase"/>
</dbReference>
<evidence type="ECO:0000256" key="5">
    <source>
        <dbReference type="ARBA" id="ARBA00023134"/>
    </source>
</evidence>
<evidence type="ECO:0000313" key="10">
    <source>
        <dbReference type="Proteomes" id="UP000035068"/>
    </source>
</evidence>
<comment type="subunit">
    <text evidence="6">Monomer. Associates with the 50S ribosomal subunit.</text>
</comment>
<dbReference type="GO" id="GO:0043022">
    <property type="term" value="F:ribosome binding"/>
    <property type="evidence" value="ECO:0007669"/>
    <property type="project" value="TreeGrafter"/>
</dbReference>
<dbReference type="InterPro" id="IPR030394">
    <property type="entry name" value="G_HFLX_dom"/>
</dbReference>
<evidence type="ECO:0000256" key="4">
    <source>
        <dbReference type="ARBA" id="ARBA00022842"/>
    </source>
</evidence>
<comment type="caution">
    <text evidence="9">The sequence shown here is derived from an EMBL/GenBank/DDBJ whole genome shotgun (WGS) entry which is preliminary data.</text>
</comment>
<dbReference type="HAMAP" id="MF_00900">
    <property type="entry name" value="GTPase_HflX"/>
    <property type="match status" value="1"/>
</dbReference>
<accession>A0A0C2ECT4</accession>
<dbReference type="Pfam" id="PF01926">
    <property type="entry name" value="MMR_HSR1"/>
    <property type="match status" value="1"/>
</dbReference>